<reference evidence="3 4" key="1">
    <citation type="submission" date="2023-04" db="EMBL/GenBank/DDBJ databases">
        <title>Genome Sequence of Selenomonas sputigena ATCC 33150.</title>
        <authorList>
            <person name="Miller D.P."/>
            <person name="Anvari S."/>
            <person name="Polson S.W."/>
            <person name="Macdonald M."/>
            <person name="Mcdowell J.V."/>
        </authorList>
    </citation>
    <scope>NUCLEOTIDE SEQUENCE [LARGE SCALE GENOMIC DNA]</scope>
    <source>
        <strain evidence="3 4">ATCC 33150</strain>
    </source>
</reference>
<keyword evidence="2" id="KW-1133">Transmembrane helix</keyword>
<evidence type="ECO:0008006" key="5">
    <source>
        <dbReference type="Google" id="ProtNLM"/>
    </source>
</evidence>
<evidence type="ECO:0000256" key="2">
    <source>
        <dbReference type="SAM" id="Phobius"/>
    </source>
</evidence>
<name>A0ABV3X5D7_9FIRM</name>
<comment type="caution">
    <text evidence="3">The sequence shown here is derived from an EMBL/GenBank/DDBJ whole genome shotgun (WGS) entry which is preliminary data.</text>
</comment>
<evidence type="ECO:0000313" key="4">
    <source>
        <dbReference type="Proteomes" id="UP001559623"/>
    </source>
</evidence>
<organism evidence="3 4">
    <name type="scientific">Selenomonas sputigena</name>
    <dbReference type="NCBI Taxonomy" id="69823"/>
    <lineage>
        <taxon>Bacteria</taxon>
        <taxon>Bacillati</taxon>
        <taxon>Bacillota</taxon>
        <taxon>Negativicutes</taxon>
        <taxon>Selenomonadales</taxon>
        <taxon>Selenomonadaceae</taxon>
        <taxon>Selenomonas</taxon>
    </lineage>
</organism>
<accession>A0ABV3X5D7</accession>
<sequence>MRLPLVSHLPRPQGRRQKVLYGLAIFAVLAVLFLFADLFFLSRSAALIFNHAMADQTMLRGTVTVERLHANVLGQVRFENLEWRDPEGGLILAVPRGSFRARAYDVLTGNLKSTTIQELTLDGAVLSLAFDDDMKLDFLRHSPALDAAEEAALEKKEREEKERSTMGSAERENMSEAELKVRGEAAREERAEVLRRRLRNFDREGKKLRLKLTLKNCRGELFYRRRHYLLQGMEVHADINTSKDVGVKGSVVGLGGTMAGNGVTLNGSVNMREAVPTADLSVLVSEVDPGSLDIGMKMRDKMTLAVRFTGPLDNLEGDGVVRIKSLNLPGIPFKNVVGNVRWQGARLDFTNVTADVFGGKFAAHGDYDLDTRYWHLYGHGEGLEATKGFPHAMLDCKVALDITISSTGNSRRTEYKGSFYSGPGTYRYIVPFQSLSGSFDSAWRDLKFGDAVIDFGDGYIVRTDAIRKKDGELTIAPIEFYDAQGPRASFVWEKKKK</sequence>
<evidence type="ECO:0000256" key="1">
    <source>
        <dbReference type="SAM" id="MobiDB-lite"/>
    </source>
</evidence>
<feature type="transmembrane region" description="Helical" evidence="2">
    <location>
        <begin position="20"/>
        <end position="41"/>
    </location>
</feature>
<gene>
    <name evidence="3" type="ORF">QCO44_06265</name>
</gene>
<dbReference type="RefSeq" id="WP_368846970.1">
    <property type="nucleotide sequence ID" value="NZ_CP194411.1"/>
</dbReference>
<protein>
    <recommendedName>
        <fullName evidence="5">AsmA-like C-terminal domain-containing protein</fullName>
    </recommendedName>
</protein>
<evidence type="ECO:0000313" key="3">
    <source>
        <dbReference type="EMBL" id="MEX5285244.1"/>
    </source>
</evidence>
<keyword evidence="4" id="KW-1185">Reference proteome</keyword>
<feature type="region of interest" description="Disordered" evidence="1">
    <location>
        <begin position="150"/>
        <end position="182"/>
    </location>
</feature>
<keyword evidence="2" id="KW-0472">Membrane</keyword>
<dbReference type="EMBL" id="JARVLH010000003">
    <property type="protein sequence ID" value="MEX5285244.1"/>
    <property type="molecule type" value="Genomic_DNA"/>
</dbReference>
<proteinExistence type="predicted"/>
<feature type="compositionally biased region" description="Basic and acidic residues" evidence="1">
    <location>
        <begin position="152"/>
        <end position="182"/>
    </location>
</feature>
<dbReference type="Proteomes" id="UP001559623">
    <property type="component" value="Unassembled WGS sequence"/>
</dbReference>
<keyword evidence="2" id="KW-0812">Transmembrane</keyword>